<keyword evidence="4" id="KW-1185">Reference proteome</keyword>
<feature type="compositionally biased region" description="Polar residues" evidence="1">
    <location>
        <begin position="324"/>
        <end position="340"/>
    </location>
</feature>
<organism evidence="3 4">
    <name type="scientific">Cylindrobasidium torrendii FP15055 ss-10</name>
    <dbReference type="NCBI Taxonomy" id="1314674"/>
    <lineage>
        <taxon>Eukaryota</taxon>
        <taxon>Fungi</taxon>
        <taxon>Dikarya</taxon>
        <taxon>Basidiomycota</taxon>
        <taxon>Agaricomycotina</taxon>
        <taxon>Agaricomycetes</taxon>
        <taxon>Agaricomycetidae</taxon>
        <taxon>Agaricales</taxon>
        <taxon>Marasmiineae</taxon>
        <taxon>Physalacriaceae</taxon>
        <taxon>Cylindrobasidium</taxon>
    </lineage>
</organism>
<dbReference type="EMBL" id="KN880607">
    <property type="protein sequence ID" value="KIY65036.1"/>
    <property type="molecule type" value="Genomic_DNA"/>
</dbReference>
<feature type="region of interest" description="Disordered" evidence="1">
    <location>
        <begin position="459"/>
        <end position="509"/>
    </location>
</feature>
<feature type="compositionally biased region" description="Low complexity" evidence="1">
    <location>
        <begin position="298"/>
        <end position="316"/>
    </location>
</feature>
<gene>
    <name evidence="3" type="ORF">CYLTODRAFT_424685</name>
</gene>
<evidence type="ECO:0000256" key="1">
    <source>
        <dbReference type="SAM" id="MobiDB-lite"/>
    </source>
</evidence>
<dbReference type="GO" id="GO:0004540">
    <property type="term" value="F:RNA nuclease activity"/>
    <property type="evidence" value="ECO:0007669"/>
    <property type="project" value="InterPro"/>
</dbReference>
<feature type="domain" description="NYN" evidence="2">
    <location>
        <begin position="60"/>
        <end position="186"/>
    </location>
</feature>
<dbReference type="Proteomes" id="UP000054007">
    <property type="component" value="Unassembled WGS sequence"/>
</dbReference>
<protein>
    <recommendedName>
        <fullName evidence="2">NYN domain-containing protein</fullName>
    </recommendedName>
</protein>
<reference evidence="3 4" key="1">
    <citation type="journal article" date="2015" name="Fungal Genet. Biol.">
        <title>Evolution of novel wood decay mechanisms in Agaricales revealed by the genome sequences of Fistulina hepatica and Cylindrobasidium torrendii.</title>
        <authorList>
            <person name="Floudas D."/>
            <person name="Held B.W."/>
            <person name="Riley R."/>
            <person name="Nagy L.G."/>
            <person name="Koehler G."/>
            <person name="Ransdell A.S."/>
            <person name="Younus H."/>
            <person name="Chow J."/>
            <person name="Chiniquy J."/>
            <person name="Lipzen A."/>
            <person name="Tritt A."/>
            <person name="Sun H."/>
            <person name="Haridas S."/>
            <person name="LaButti K."/>
            <person name="Ohm R.A."/>
            <person name="Kues U."/>
            <person name="Blanchette R.A."/>
            <person name="Grigoriev I.V."/>
            <person name="Minto R.E."/>
            <person name="Hibbett D.S."/>
        </authorList>
    </citation>
    <scope>NUCLEOTIDE SEQUENCE [LARGE SCALE GENOMIC DNA]</scope>
    <source>
        <strain evidence="3 4">FP15055 ss-10</strain>
    </source>
</reference>
<feature type="region of interest" description="Disordered" evidence="1">
    <location>
        <begin position="295"/>
        <end position="348"/>
    </location>
</feature>
<dbReference type="Pfam" id="PF01936">
    <property type="entry name" value="NYN"/>
    <property type="match status" value="1"/>
</dbReference>
<dbReference type="STRING" id="1314674.A0A0D7B682"/>
<accession>A0A0D7B682</accession>
<evidence type="ECO:0000313" key="4">
    <source>
        <dbReference type="Proteomes" id="UP000054007"/>
    </source>
</evidence>
<dbReference type="AlphaFoldDB" id="A0A0D7B682"/>
<proteinExistence type="predicted"/>
<evidence type="ECO:0000259" key="2">
    <source>
        <dbReference type="Pfam" id="PF01936"/>
    </source>
</evidence>
<name>A0A0D7B682_9AGAR</name>
<evidence type="ECO:0000313" key="3">
    <source>
        <dbReference type="EMBL" id="KIY65036.1"/>
    </source>
</evidence>
<sequence length="509" mass="55180">MLSALSSSAFTDLYLRQHGLYVSCPLPFIRLSFTIKHFSKGGLEGILCLSSMVSKKHFRVFWDYESCKTQRILPTVENLRTMLSEKGFIDCIQVYLDIATLDREERILFQLAGVSVIDAPTHQSSDDRRDGSIQHVMNTDLLLHALLAGTASSGAVVVSAHPSFAYPVSMLKLKGYDCIVVSPSTSHLAGLWDFLDSTVIDWNACNALCKQRKEPHQRRGYTGIGKPGGRPDYGTDESASMESRSPDRLLFPSFLPSSSTMTSNLGNCSSRMAQMGLFSGPFRSPRYDWAEPDHYYHSSSDSSSDSSTESDSSSGSVYRHHATLPTQIYSNSYPSTTPRTGPTLAPYSATRSHTPAIWTVSNPMSVQQMSSPLSDASDSTISSQQPETVVHPTIPVPIPFPMFSFVQEYPLRSPVTPPVQILSPQKLSPGPSPLPSPATPKALAVIEPEPLFLVQPLSDSRLSSPVPANPVPTAVQPSAVQPASTTASTSATAQAQREVPGHEATSGDV</sequence>
<dbReference type="Gene3D" id="3.40.50.1010">
    <property type="entry name" value="5'-nuclease"/>
    <property type="match status" value="1"/>
</dbReference>
<dbReference type="InterPro" id="IPR021139">
    <property type="entry name" value="NYN"/>
</dbReference>
<dbReference type="OrthoDB" id="3061905at2759"/>
<feature type="compositionally biased region" description="Low complexity" evidence="1">
    <location>
        <begin position="477"/>
        <end position="496"/>
    </location>
</feature>
<feature type="region of interest" description="Disordered" evidence="1">
    <location>
        <begin position="216"/>
        <end position="245"/>
    </location>
</feature>